<dbReference type="Proteomes" id="UP001218218">
    <property type="component" value="Unassembled WGS sequence"/>
</dbReference>
<gene>
    <name evidence="1" type="ORF">DFH08DRAFT_975909</name>
</gene>
<keyword evidence="2" id="KW-1185">Reference proteome</keyword>
<accession>A0AAD6Z472</accession>
<dbReference type="EMBL" id="JARIHO010000092">
    <property type="protein sequence ID" value="KAJ7306651.1"/>
    <property type="molecule type" value="Genomic_DNA"/>
</dbReference>
<protein>
    <submittedName>
        <fullName evidence="1">Uncharacterized protein</fullName>
    </submittedName>
</protein>
<comment type="caution">
    <text evidence="1">The sequence shown here is derived from an EMBL/GenBank/DDBJ whole genome shotgun (WGS) entry which is preliminary data.</text>
</comment>
<organism evidence="1 2">
    <name type="scientific">Mycena albidolilacea</name>
    <dbReference type="NCBI Taxonomy" id="1033008"/>
    <lineage>
        <taxon>Eukaryota</taxon>
        <taxon>Fungi</taxon>
        <taxon>Dikarya</taxon>
        <taxon>Basidiomycota</taxon>
        <taxon>Agaricomycotina</taxon>
        <taxon>Agaricomycetes</taxon>
        <taxon>Agaricomycetidae</taxon>
        <taxon>Agaricales</taxon>
        <taxon>Marasmiineae</taxon>
        <taxon>Mycenaceae</taxon>
        <taxon>Mycena</taxon>
    </lineage>
</organism>
<evidence type="ECO:0000313" key="2">
    <source>
        <dbReference type="Proteomes" id="UP001218218"/>
    </source>
</evidence>
<sequence length="84" mass="8360">MASKPPSCKVVWTFGVVGVARAGEYGGLGSSRASPATITLAAAAACIAIQASEDANLVPYAGSAHDYCLTWSFGPASSAILLVG</sequence>
<evidence type="ECO:0000313" key="1">
    <source>
        <dbReference type="EMBL" id="KAJ7306651.1"/>
    </source>
</evidence>
<reference evidence="1" key="1">
    <citation type="submission" date="2023-03" db="EMBL/GenBank/DDBJ databases">
        <title>Massive genome expansion in bonnet fungi (Mycena s.s.) driven by repeated elements and novel gene families across ecological guilds.</title>
        <authorList>
            <consortium name="Lawrence Berkeley National Laboratory"/>
            <person name="Harder C.B."/>
            <person name="Miyauchi S."/>
            <person name="Viragh M."/>
            <person name="Kuo A."/>
            <person name="Thoen E."/>
            <person name="Andreopoulos B."/>
            <person name="Lu D."/>
            <person name="Skrede I."/>
            <person name="Drula E."/>
            <person name="Henrissat B."/>
            <person name="Morin E."/>
            <person name="Kohler A."/>
            <person name="Barry K."/>
            <person name="LaButti K."/>
            <person name="Morin E."/>
            <person name="Salamov A."/>
            <person name="Lipzen A."/>
            <person name="Mereny Z."/>
            <person name="Hegedus B."/>
            <person name="Baldrian P."/>
            <person name="Stursova M."/>
            <person name="Weitz H."/>
            <person name="Taylor A."/>
            <person name="Grigoriev I.V."/>
            <person name="Nagy L.G."/>
            <person name="Martin F."/>
            <person name="Kauserud H."/>
        </authorList>
    </citation>
    <scope>NUCLEOTIDE SEQUENCE</scope>
    <source>
        <strain evidence="1">CBHHK002</strain>
    </source>
</reference>
<dbReference type="AlphaFoldDB" id="A0AAD6Z472"/>
<proteinExistence type="predicted"/>
<name>A0AAD6Z472_9AGAR</name>